<dbReference type="InterPro" id="IPR029033">
    <property type="entry name" value="His_PPase_superfam"/>
</dbReference>
<dbReference type="AlphaFoldDB" id="A0A2A6CDF3"/>
<evidence type="ECO:0000256" key="6">
    <source>
        <dbReference type="ARBA" id="ARBA00023180"/>
    </source>
</evidence>
<evidence type="ECO:0000256" key="4">
    <source>
        <dbReference type="ARBA" id="ARBA00022801"/>
    </source>
</evidence>
<protein>
    <recommendedName>
        <fullName evidence="2">acid phosphatase</fullName>
        <ecNumber evidence="2">3.1.3.2</ecNumber>
    </recommendedName>
</protein>
<dbReference type="Gene3D" id="3.40.50.1240">
    <property type="entry name" value="Phosphoglycerate mutase-like"/>
    <property type="match status" value="1"/>
</dbReference>
<keyword evidence="4" id="KW-0378">Hydrolase</keyword>
<dbReference type="PANTHER" id="PTHR11567:SF211">
    <property type="entry name" value="PROSTATIC ACID PHOSPHATASE"/>
    <property type="match status" value="1"/>
</dbReference>
<evidence type="ECO:0000256" key="2">
    <source>
        <dbReference type="ARBA" id="ARBA00012646"/>
    </source>
</evidence>
<keyword evidence="6" id="KW-0325">Glycoprotein</keyword>
<dbReference type="GO" id="GO:0016791">
    <property type="term" value="F:phosphatase activity"/>
    <property type="evidence" value="ECO:0000318"/>
    <property type="project" value="GO_Central"/>
</dbReference>
<evidence type="ECO:0000256" key="5">
    <source>
        <dbReference type="ARBA" id="ARBA00023157"/>
    </source>
</evidence>
<dbReference type="EC" id="3.1.3.2" evidence="2"/>
<dbReference type="Proteomes" id="UP000005239">
    <property type="component" value="Unassembled WGS sequence"/>
</dbReference>
<dbReference type="EnsemblMetazoa" id="PPA04034.1">
    <property type="protein sequence ID" value="PPA04034.1"/>
    <property type="gene ID" value="WBGene00093588"/>
</dbReference>
<proteinExistence type="predicted"/>
<keyword evidence="5" id="KW-1015">Disulfide bond</keyword>
<keyword evidence="3" id="KW-0732">Signal</keyword>
<reference evidence="8" key="1">
    <citation type="journal article" date="2008" name="Nat. Genet.">
        <title>The Pristionchus pacificus genome provides a unique perspective on nematode lifestyle and parasitism.</title>
        <authorList>
            <person name="Dieterich C."/>
            <person name="Clifton S.W."/>
            <person name="Schuster L.N."/>
            <person name="Chinwalla A."/>
            <person name="Delehaunty K."/>
            <person name="Dinkelacker I."/>
            <person name="Fulton L."/>
            <person name="Fulton R."/>
            <person name="Godfrey J."/>
            <person name="Minx P."/>
            <person name="Mitreva M."/>
            <person name="Roeseler W."/>
            <person name="Tian H."/>
            <person name="Witte H."/>
            <person name="Yang S.P."/>
            <person name="Wilson R.K."/>
            <person name="Sommer R.J."/>
        </authorList>
    </citation>
    <scope>NUCLEOTIDE SEQUENCE [LARGE SCALE GENOMIC DNA]</scope>
    <source>
        <strain evidence="8">PS312</strain>
    </source>
</reference>
<gene>
    <name evidence="7" type="primary">WBGene00093588</name>
</gene>
<accession>A0A2A6CDF3</accession>
<dbReference type="SUPFAM" id="SSF53254">
    <property type="entry name" value="Phosphoglycerate mutase-like"/>
    <property type="match status" value="1"/>
</dbReference>
<sequence>MCCIYEKYITDMRSLHLAFLVASLVAAKHHNDNGEDKLLSVQVVIRHADRAATTGWATDKSERILFRGNGELTDLLVPLLTCNDGWEDVVAKYDLKTSENAKDTALVKMLSTQWDAPECSQVPPALVDAIIAELVQKEIKMPDHFKACAKGHAKKFMFRYIEMLAGAGDHFNALRLKRVAGMLTNELLSNMQKAASCSPPCNTQPKFRVYYTHDVTVLAVAHIFKALHHYEGVTPAFSSAVVFETRMNATGPYVKVFLKNGHKPDFLDTGLCYGNCTLEAVVNVILF</sequence>
<name>A0A2A6CDF3_PRIPA</name>
<accession>A0A8R1Y8E1</accession>
<evidence type="ECO:0000313" key="7">
    <source>
        <dbReference type="EnsemblMetazoa" id="PPA04034.1"/>
    </source>
</evidence>
<dbReference type="OrthoDB" id="10257284at2759"/>
<evidence type="ECO:0000313" key="8">
    <source>
        <dbReference type="Proteomes" id="UP000005239"/>
    </source>
</evidence>
<keyword evidence="8" id="KW-1185">Reference proteome</keyword>
<organism evidence="7 8">
    <name type="scientific">Pristionchus pacificus</name>
    <name type="common">Parasitic nematode worm</name>
    <dbReference type="NCBI Taxonomy" id="54126"/>
    <lineage>
        <taxon>Eukaryota</taxon>
        <taxon>Metazoa</taxon>
        <taxon>Ecdysozoa</taxon>
        <taxon>Nematoda</taxon>
        <taxon>Chromadorea</taxon>
        <taxon>Rhabditida</taxon>
        <taxon>Rhabditina</taxon>
        <taxon>Diplogasteromorpha</taxon>
        <taxon>Diplogasteroidea</taxon>
        <taxon>Neodiplogasteridae</taxon>
        <taxon>Pristionchus</taxon>
    </lineage>
</organism>
<dbReference type="GO" id="GO:0003993">
    <property type="term" value="F:acid phosphatase activity"/>
    <property type="evidence" value="ECO:0007669"/>
    <property type="project" value="UniProtKB-EC"/>
</dbReference>
<evidence type="ECO:0000256" key="3">
    <source>
        <dbReference type="ARBA" id="ARBA00022729"/>
    </source>
</evidence>
<comment type="catalytic activity">
    <reaction evidence="1">
        <text>a phosphate monoester + H2O = an alcohol + phosphate</text>
        <dbReference type="Rhea" id="RHEA:15017"/>
        <dbReference type="ChEBI" id="CHEBI:15377"/>
        <dbReference type="ChEBI" id="CHEBI:30879"/>
        <dbReference type="ChEBI" id="CHEBI:43474"/>
        <dbReference type="ChEBI" id="CHEBI:67140"/>
        <dbReference type="EC" id="3.1.3.2"/>
    </reaction>
</comment>
<dbReference type="PANTHER" id="PTHR11567">
    <property type="entry name" value="ACID PHOSPHATASE-RELATED"/>
    <property type="match status" value="1"/>
</dbReference>
<reference evidence="7" key="2">
    <citation type="submission" date="2022-06" db="UniProtKB">
        <authorList>
            <consortium name="EnsemblMetazoa"/>
        </authorList>
    </citation>
    <scope>IDENTIFICATION</scope>
    <source>
        <strain evidence="7">PS312</strain>
    </source>
</reference>
<evidence type="ECO:0000256" key="1">
    <source>
        <dbReference type="ARBA" id="ARBA00000032"/>
    </source>
</evidence>
<dbReference type="InterPro" id="IPR050645">
    <property type="entry name" value="Histidine_acid_phosphatase"/>
</dbReference>